<dbReference type="InterPro" id="IPR003717">
    <property type="entry name" value="RecO"/>
</dbReference>
<dbReference type="InterPro" id="IPR022572">
    <property type="entry name" value="DNA_rep/recomb_RecO_N"/>
</dbReference>
<evidence type="ECO:0000313" key="9">
    <source>
        <dbReference type="EMBL" id="OGZ24095.1"/>
    </source>
</evidence>
<dbReference type="GO" id="GO:0006310">
    <property type="term" value="P:DNA recombination"/>
    <property type="evidence" value="ECO:0007669"/>
    <property type="project" value="UniProtKB-UniRule"/>
</dbReference>
<evidence type="ECO:0000256" key="3">
    <source>
        <dbReference type="ARBA" id="ARBA00022763"/>
    </source>
</evidence>
<organism evidence="9 10">
    <name type="scientific">Candidatus Nealsonbacteria bacterium RIFCSPLOWO2_01_FULL_41_9</name>
    <dbReference type="NCBI Taxonomy" id="1801671"/>
    <lineage>
        <taxon>Bacteria</taxon>
        <taxon>Candidatus Nealsoniibacteriota</taxon>
    </lineage>
</organism>
<comment type="caution">
    <text evidence="9">The sequence shown here is derived from an EMBL/GenBank/DDBJ whole genome shotgun (WGS) entry which is preliminary data.</text>
</comment>
<accession>A0A1G2EE68</accession>
<name>A0A1G2EE68_9BACT</name>
<evidence type="ECO:0000313" key="10">
    <source>
        <dbReference type="Proteomes" id="UP000176406"/>
    </source>
</evidence>
<evidence type="ECO:0000256" key="5">
    <source>
        <dbReference type="ARBA" id="ARBA00023204"/>
    </source>
</evidence>
<dbReference type="InterPro" id="IPR012340">
    <property type="entry name" value="NA-bd_OB-fold"/>
</dbReference>
<keyword evidence="3 7" id="KW-0227">DNA damage</keyword>
<dbReference type="Pfam" id="PF02565">
    <property type="entry name" value="RecO_C"/>
    <property type="match status" value="1"/>
</dbReference>
<protein>
    <recommendedName>
        <fullName evidence="2 7">DNA repair protein RecO</fullName>
    </recommendedName>
    <alternativeName>
        <fullName evidence="6 7">Recombination protein O</fullName>
    </alternativeName>
</protein>
<reference evidence="9 10" key="1">
    <citation type="journal article" date="2016" name="Nat. Commun.">
        <title>Thousands of microbial genomes shed light on interconnected biogeochemical processes in an aquifer system.</title>
        <authorList>
            <person name="Anantharaman K."/>
            <person name="Brown C.T."/>
            <person name="Hug L.A."/>
            <person name="Sharon I."/>
            <person name="Castelle C.J."/>
            <person name="Probst A.J."/>
            <person name="Thomas B.C."/>
            <person name="Singh A."/>
            <person name="Wilkins M.J."/>
            <person name="Karaoz U."/>
            <person name="Brodie E.L."/>
            <person name="Williams K.H."/>
            <person name="Hubbard S.S."/>
            <person name="Banfield J.F."/>
        </authorList>
    </citation>
    <scope>NUCLEOTIDE SEQUENCE [LARGE SCALE GENOMIC DNA]</scope>
</reference>
<evidence type="ECO:0000256" key="7">
    <source>
        <dbReference type="HAMAP-Rule" id="MF_00201"/>
    </source>
</evidence>
<evidence type="ECO:0000259" key="8">
    <source>
        <dbReference type="Pfam" id="PF11967"/>
    </source>
</evidence>
<dbReference type="GO" id="GO:0043590">
    <property type="term" value="C:bacterial nucleoid"/>
    <property type="evidence" value="ECO:0007669"/>
    <property type="project" value="TreeGrafter"/>
</dbReference>
<comment type="function">
    <text evidence="7">Involved in DNA repair and RecF pathway recombination.</text>
</comment>
<gene>
    <name evidence="7" type="primary">recO</name>
    <name evidence="9" type="ORF">A3A08_00515</name>
</gene>
<dbReference type="PANTHER" id="PTHR33991:SF1">
    <property type="entry name" value="DNA REPAIR PROTEIN RECO"/>
    <property type="match status" value="1"/>
</dbReference>
<dbReference type="Gene3D" id="1.20.1440.120">
    <property type="entry name" value="Recombination protein O, C-terminal domain"/>
    <property type="match status" value="1"/>
</dbReference>
<dbReference type="Gene3D" id="2.40.50.140">
    <property type="entry name" value="Nucleic acid-binding proteins"/>
    <property type="match status" value="1"/>
</dbReference>
<proteinExistence type="inferred from homology"/>
<evidence type="ECO:0000256" key="4">
    <source>
        <dbReference type="ARBA" id="ARBA00023172"/>
    </source>
</evidence>
<dbReference type="SUPFAM" id="SSF57863">
    <property type="entry name" value="ArfGap/RecO-like zinc finger"/>
    <property type="match status" value="1"/>
</dbReference>
<keyword evidence="4 7" id="KW-0233">DNA recombination</keyword>
<evidence type="ECO:0000256" key="6">
    <source>
        <dbReference type="ARBA" id="ARBA00033409"/>
    </source>
</evidence>
<dbReference type="NCBIfam" id="TIGR00613">
    <property type="entry name" value="reco"/>
    <property type="match status" value="1"/>
</dbReference>
<sequence>MFIHYRTEGVILKKEARGEADLLLTVYTRDFGKLKILGKAVRKINSKLRSAVRIFSLSEIEFIQGKSQKTLTDAILIGKSPPLIKDLKKLRIAHKIAEVLDKLIKGQERDEKIWNLLIEIFQRLNTESRFCGTKVKMRQSLIAYHYFFWNLIAIMGYAPDLYHCAHCRKKIIQEKNCFSQKEGGITCQICSPKGEGISAETIKILRIILKKDWATLLKLKFEAQYLEELSLITESAQGG</sequence>
<dbReference type="Proteomes" id="UP000176406">
    <property type="component" value="Unassembled WGS sequence"/>
</dbReference>
<evidence type="ECO:0000256" key="2">
    <source>
        <dbReference type="ARBA" id="ARBA00021310"/>
    </source>
</evidence>
<comment type="similarity">
    <text evidence="1 7">Belongs to the RecO family.</text>
</comment>
<dbReference type="InterPro" id="IPR042242">
    <property type="entry name" value="RecO_C"/>
</dbReference>
<dbReference type="EMBL" id="MHMG01000002">
    <property type="protein sequence ID" value="OGZ24095.1"/>
    <property type="molecule type" value="Genomic_DNA"/>
</dbReference>
<dbReference type="SUPFAM" id="SSF50249">
    <property type="entry name" value="Nucleic acid-binding proteins"/>
    <property type="match status" value="1"/>
</dbReference>
<dbReference type="HAMAP" id="MF_00201">
    <property type="entry name" value="RecO"/>
    <property type="match status" value="1"/>
</dbReference>
<dbReference type="InterPro" id="IPR037278">
    <property type="entry name" value="ARFGAP/RecO"/>
</dbReference>
<feature type="domain" description="DNA replication/recombination mediator RecO N-terminal" evidence="8">
    <location>
        <begin position="4"/>
        <end position="77"/>
    </location>
</feature>
<evidence type="ECO:0000256" key="1">
    <source>
        <dbReference type="ARBA" id="ARBA00007452"/>
    </source>
</evidence>
<dbReference type="PANTHER" id="PTHR33991">
    <property type="entry name" value="DNA REPAIR PROTEIN RECO"/>
    <property type="match status" value="1"/>
</dbReference>
<dbReference type="AlphaFoldDB" id="A0A1G2EE68"/>
<keyword evidence="5 7" id="KW-0234">DNA repair</keyword>
<dbReference type="GO" id="GO:0006302">
    <property type="term" value="P:double-strand break repair"/>
    <property type="evidence" value="ECO:0007669"/>
    <property type="project" value="TreeGrafter"/>
</dbReference>
<dbReference type="Pfam" id="PF11967">
    <property type="entry name" value="RecO_N"/>
    <property type="match status" value="1"/>
</dbReference>